<feature type="transmembrane region" description="Helical" evidence="10">
    <location>
        <begin position="187"/>
        <end position="209"/>
    </location>
</feature>
<dbReference type="PANTHER" id="PTHR48022:SF91">
    <property type="entry name" value="MAJOR FACILITATOR SUPERFAMILY (MFS) PROFILE DOMAIN-CONTAINING PROTEIN-RELATED"/>
    <property type="match status" value="1"/>
</dbReference>
<protein>
    <recommendedName>
        <fullName evidence="11">Major facilitator superfamily (MFS) profile domain-containing protein</fullName>
    </recommendedName>
</protein>
<feature type="region of interest" description="Disordered" evidence="9">
    <location>
        <begin position="510"/>
        <end position="533"/>
    </location>
</feature>
<evidence type="ECO:0000313" key="13">
    <source>
        <dbReference type="Proteomes" id="UP000027265"/>
    </source>
</evidence>
<dbReference type="HOGENOM" id="CLU_001265_30_1_1"/>
<dbReference type="InParanoid" id="A0A067P881"/>
<evidence type="ECO:0000259" key="11">
    <source>
        <dbReference type="PROSITE" id="PS50850"/>
    </source>
</evidence>
<dbReference type="SUPFAM" id="SSF103473">
    <property type="entry name" value="MFS general substrate transporter"/>
    <property type="match status" value="1"/>
</dbReference>
<dbReference type="NCBIfam" id="TIGR00879">
    <property type="entry name" value="SP"/>
    <property type="match status" value="1"/>
</dbReference>
<keyword evidence="3 8" id="KW-0813">Transport</keyword>
<organism evidence="12 13">
    <name type="scientific">Jaapia argillacea MUCL 33604</name>
    <dbReference type="NCBI Taxonomy" id="933084"/>
    <lineage>
        <taxon>Eukaryota</taxon>
        <taxon>Fungi</taxon>
        <taxon>Dikarya</taxon>
        <taxon>Basidiomycota</taxon>
        <taxon>Agaricomycotina</taxon>
        <taxon>Agaricomycetes</taxon>
        <taxon>Agaricomycetidae</taxon>
        <taxon>Jaapiales</taxon>
        <taxon>Jaapiaceae</taxon>
        <taxon>Jaapia</taxon>
    </lineage>
</organism>
<dbReference type="FunFam" id="1.20.1250.20:FF:000134">
    <property type="entry name" value="MFS sugar transporter protein"/>
    <property type="match status" value="1"/>
</dbReference>
<feature type="transmembrane region" description="Helical" evidence="10">
    <location>
        <begin position="314"/>
        <end position="335"/>
    </location>
</feature>
<keyword evidence="4 10" id="KW-0812">Transmembrane</keyword>
<evidence type="ECO:0000313" key="12">
    <source>
        <dbReference type="EMBL" id="KDQ51113.1"/>
    </source>
</evidence>
<dbReference type="InterPro" id="IPR036259">
    <property type="entry name" value="MFS_trans_sf"/>
</dbReference>
<comment type="catalytic activity">
    <reaction evidence="7">
        <text>myo-inositol(out) + H(+)(out) = myo-inositol(in) + H(+)(in)</text>
        <dbReference type="Rhea" id="RHEA:60364"/>
        <dbReference type="ChEBI" id="CHEBI:15378"/>
        <dbReference type="ChEBI" id="CHEBI:17268"/>
    </reaction>
</comment>
<feature type="compositionally biased region" description="Basic and acidic residues" evidence="9">
    <location>
        <begin position="522"/>
        <end position="533"/>
    </location>
</feature>
<dbReference type="EMBL" id="KL197751">
    <property type="protein sequence ID" value="KDQ51113.1"/>
    <property type="molecule type" value="Genomic_DNA"/>
</dbReference>
<dbReference type="Proteomes" id="UP000027265">
    <property type="component" value="Unassembled WGS sequence"/>
</dbReference>
<evidence type="ECO:0000256" key="8">
    <source>
        <dbReference type="RuleBase" id="RU003346"/>
    </source>
</evidence>
<name>A0A067P881_9AGAM</name>
<evidence type="ECO:0000256" key="6">
    <source>
        <dbReference type="ARBA" id="ARBA00023136"/>
    </source>
</evidence>
<dbReference type="PRINTS" id="PR00171">
    <property type="entry name" value="SUGRTRNSPORT"/>
</dbReference>
<feature type="transmembrane region" description="Helical" evidence="10">
    <location>
        <begin position="97"/>
        <end position="113"/>
    </location>
</feature>
<feature type="transmembrane region" description="Helical" evidence="10">
    <location>
        <begin position="452"/>
        <end position="471"/>
    </location>
</feature>
<comment type="similarity">
    <text evidence="2 8">Belongs to the major facilitator superfamily. Sugar transporter (TC 2.A.1.1) family.</text>
</comment>
<feature type="transmembrane region" description="Helical" evidence="10">
    <location>
        <begin position="383"/>
        <end position="402"/>
    </location>
</feature>
<evidence type="ECO:0000256" key="4">
    <source>
        <dbReference type="ARBA" id="ARBA00022692"/>
    </source>
</evidence>
<feature type="domain" description="Major facilitator superfamily (MFS) profile" evidence="11">
    <location>
        <begin position="22"/>
        <end position="475"/>
    </location>
</feature>
<sequence>MAVPHNRKAIIFAIFIAFGTSPSTSWHISGFLFGYDMGVISGCLIMPDFIERFGEGPSGSKVLTSSRQSIITSLLSVGTIVGALGQAFTADSFGRRGSVLFWSAIFTTGIAIQTSTNTNLGQLTFGRFVAGLGVGAMSAIVPLYNGETAPKAIRGILVVMYQVQIISGIFLSYVIELGTHTIAGSASWRIPVGLQMVWGLVLLSGIFFLPESPRHLLGRGREEEARQVIAELNSVPIDDPLVLETMEQLEFGINAENAGGKATWMECFSTRNQLWKRTINGMMLQFIQQLNGQNFYYYYGDTFFQSAGTQLSPYVIQTILGAVSVVGTVPAMAIIETMGRRKTLLMGAVLQGICALVAGLVGHFCLAAVGTPASMLTSRNKQGGDVLIAFAVMHVFSFGLTWGPTPWVYLSESFPLRVRPKAIALGSASNWVWNFLLSFFSPRIAARIGPLVLLIFFGMLVFGFVYVWLFIPETKGLSLEEVDELYRSGVKPWNSSSWKPHLYDDQNAVHRRKGGETPSEVQEVREKGDSDSA</sequence>
<gene>
    <name evidence="12" type="ORF">JAAARDRAFT_140816</name>
</gene>
<dbReference type="PANTHER" id="PTHR48022">
    <property type="entry name" value="PLASTIDIC GLUCOSE TRANSPORTER 4"/>
    <property type="match status" value="1"/>
</dbReference>
<evidence type="ECO:0000256" key="3">
    <source>
        <dbReference type="ARBA" id="ARBA00022448"/>
    </source>
</evidence>
<evidence type="ECO:0000256" key="9">
    <source>
        <dbReference type="SAM" id="MobiDB-lite"/>
    </source>
</evidence>
<dbReference type="InterPro" id="IPR003663">
    <property type="entry name" value="Sugar/inositol_transpt"/>
</dbReference>
<dbReference type="CDD" id="cd17356">
    <property type="entry name" value="MFS_HXT"/>
    <property type="match status" value="1"/>
</dbReference>
<dbReference type="GO" id="GO:0005351">
    <property type="term" value="F:carbohydrate:proton symporter activity"/>
    <property type="evidence" value="ECO:0007669"/>
    <property type="project" value="TreeGrafter"/>
</dbReference>
<proteinExistence type="inferred from homology"/>
<keyword evidence="13" id="KW-1185">Reference proteome</keyword>
<evidence type="ECO:0000256" key="7">
    <source>
        <dbReference type="ARBA" id="ARBA00049119"/>
    </source>
</evidence>
<evidence type="ECO:0000256" key="1">
    <source>
        <dbReference type="ARBA" id="ARBA00004141"/>
    </source>
</evidence>
<accession>A0A067P881</accession>
<feature type="transmembrane region" description="Helical" evidence="10">
    <location>
        <begin position="422"/>
        <end position="440"/>
    </location>
</feature>
<dbReference type="Gene3D" id="1.20.1250.20">
    <property type="entry name" value="MFS general substrate transporter like domains"/>
    <property type="match status" value="1"/>
</dbReference>
<comment type="subcellular location">
    <subcellularLocation>
        <location evidence="1">Membrane</location>
        <topology evidence="1">Multi-pass membrane protein</topology>
    </subcellularLocation>
</comment>
<feature type="transmembrane region" description="Helical" evidence="10">
    <location>
        <begin position="125"/>
        <end position="144"/>
    </location>
</feature>
<dbReference type="PROSITE" id="PS50850">
    <property type="entry name" value="MFS"/>
    <property type="match status" value="1"/>
</dbReference>
<dbReference type="InterPro" id="IPR020846">
    <property type="entry name" value="MFS_dom"/>
</dbReference>
<dbReference type="InterPro" id="IPR005828">
    <property type="entry name" value="MFS_sugar_transport-like"/>
</dbReference>
<evidence type="ECO:0000256" key="5">
    <source>
        <dbReference type="ARBA" id="ARBA00022989"/>
    </source>
</evidence>
<dbReference type="STRING" id="933084.A0A067P881"/>
<reference evidence="13" key="1">
    <citation type="journal article" date="2014" name="Proc. Natl. Acad. Sci. U.S.A.">
        <title>Extensive sampling of basidiomycete genomes demonstrates inadequacy of the white-rot/brown-rot paradigm for wood decay fungi.</title>
        <authorList>
            <person name="Riley R."/>
            <person name="Salamov A.A."/>
            <person name="Brown D.W."/>
            <person name="Nagy L.G."/>
            <person name="Floudas D."/>
            <person name="Held B.W."/>
            <person name="Levasseur A."/>
            <person name="Lombard V."/>
            <person name="Morin E."/>
            <person name="Otillar R."/>
            <person name="Lindquist E.A."/>
            <person name="Sun H."/>
            <person name="LaButti K.M."/>
            <person name="Schmutz J."/>
            <person name="Jabbour D."/>
            <person name="Luo H."/>
            <person name="Baker S.E."/>
            <person name="Pisabarro A.G."/>
            <person name="Walton J.D."/>
            <person name="Blanchette R.A."/>
            <person name="Henrissat B."/>
            <person name="Martin F."/>
            <person name="Cullen D."/>
            <person name="Hibbett D.S."/>
            <person name="Grigoriev I.V."/>
        </authorList>
    </citation>
    <scope>NUCLEOTIDE SEQUENCE [LARGE SCALE GENOMIC DNA]</scope>
    <source>
        <strain evidence="13">MUCL 33604</strain>
    </source>
</reference>
<feature type="transmembrane region" description="Helical" evidence="10">
    <location>
        <begin position="156"/>
        <end position="175"/>
    </location>
</feature>
<dbReference type="InterPro" id="IPR005829">
    <property type="entry name" value="Sugar_transporter_CS"/>
</dbReference>
<keyword evidence="5 10" id="KW-1133">Transmembrane helix</keyword>
<feature type="transmembrane region" description="Helical" evidence="10">
    <location>
        <begin position="70"/>
        <end position="90"/>
    </location>
</feature>
<evidence type="ECO:0000256" key="10">
    <source>
        <dbReference type="SAM" id="Phobius"/>
    </source>
</evidence>
<dbReference type="Pfam" id="PF00083">
    <property type="entry name" value="Sugar_tr"/>
    <property type="match status" value="1"/>
</dbReference>
<dbReference type="PROSITE" id="PS00217">
    <property type="entry name" value="SUGAR_TRANSPORT_2"/>
    <property type="match status" value="1"/>
</dbReference>
<feature type="transmembrane region" description="Helical" evidence="10">
    <location>
        <begin position="347"/>
        <end position="371"/>
    </location>
</feature>
<dbReference type="InterPro" id="IPR050360">
    <property type="entry name" value="MFS_Sugar_Transporters"/>
</dbReference>
<evidence type="ECO:0000256" key="2">
    <source>
        <dbReference type="ARBA" id="ARBA00010992"/>
    </source>
</evidence>
<dbReference type="AlphaFoldDB" id="A0A067P881"/>
<dbReference type="OrthoDB" id="2241241at2759"/>
<keyword evidence="6 10" id="KW-0472">Membrane</keyword>
<dbReference type="GO" id="GO:0016020">
    <property type="term" value="C:membrane"/>
    <property type="evidence" value="ECO:0007669"/>
    <property type="project" value="UniProtKB-SubCell"/>
</dbReference>